<gene>
    <name evidence="3" type="ORF">HY30_01085</name>
</gene>
<organism evidence="3 4">
    <name type="scientific">Hyphomonas chukchiensis</name>
    <dbReference type="NCBI Taxonomy" id="1280947"/>
    <lineage>
        <taxon>Bacteria</taxon>
        <taxon>Pseudomonadati</taxon>
        <taxon>Pseudomonadota</taxon>
        <taxon>Alphaproteobacteria</taxon>
        <taxon>Hyphomonadales</taxon>
        <taxon>Hyphomonadaceae</taxon>
        <taxon>Hyphomonas</taxon>
    </lineage>
</organism>
<feature type="domain" description="Beta-lactamase-related" evidence="2">
    <location>
        <begin position="76"/>
        <end position="218"/>
    </location>
</feature>
<dbReference type="OrthoDB" id="9814204at2"/>
<dbReference type="PANTHER" id="PTHR43283">
    <property type="entry name" value="BETA-LACTAMASE-RELATED"/>
    <property type="match status" value="1"/>
</dbReference>
<comment type="caution">
    <text evidence="3">The sequence shown here is derived from an EMBL/GenBank/DDBJ whole genome shotgun (WGS) entry which is preliminary data.</text>
</comment>
<dbReference type="SUPFAM" id="SSF56601">
    <property type="entry name" value="beta-lactamase/transpeptidase-like"/>
    <property type="match status" value="1"/>
</dbReference>
<dbReference type="PANTHER" id="PTHR43283:SF7">
    <property type="entry name" value="BETA-LACTAMASE-RELATED DOMAIN-CONTAINING PROTEIN"/>
    <property type="match status" value="1"/>
</dbReference>
<reference evidence="3 4" key="1">
    <citation type="journal article" date="2014" name="Antonie Van Leeuwenhoek">
        <title>Hyphomonas beringensis sp. nov. and Hyphomonas chukchiensis sp. nov., isolated from surface seawater of the Bering Sea and Chukchi Sea.</title>
        <authorList>
            <person name="Li C."/>
            <person name="Lai Q."/>
            <person name="Li G."/>
            <person name="Dong C."/>
            <person name="Wang J."/>
            <person name="Liao Y."/>
            <person name="Shao Z."/>
        </authorList>
    </citation>
    <scope>NUCLEOTIDE SEQUENCE [LARGE SCALE GENOMIC DNA]</scope>
    <source>
        <strain evidence="3 4">BH-BN04-4</strain>
    </source>
</reference>
<sequence>MGNRFVKGLLGLMCLAGFTASAQELLPLPPQPEGLAWPTQGWETGEMAPDVAAIVQPMIDTAIAGEKPGPMGETRAVVIIHHGKLVAEAYRDGFGPETKQVSWSMAKSVTSALAGRAVELGLIDDIDAPMPTPFDAGDKRAEITWRQWLTMTDGLDYTEIGAIGMADNDVIQMMYGPGRFDVLQYIKAKLPPLHEPGTVWNYSTAAFHLIGHALRNLEDEVQRLPRPGEPKGYSMTFLKSAKLEAVNENLATRCGVDLESRLAVVGADASDSNLYKKCFTALDAQVDLFVPIGMDAVIEFDAAGTYLGGSLVWASARDFAKFGYLYLRDGVWDGERLLPEGWVDFSRSHPQGPKENVYGAGFWLTTGGAAPVPSYQRRDAPPWDSFAAEGHEGQTIFIVPSRDLVIVRLGLMDNAGENWPDLFRWNQTIAGAFPAVAAE</sequence>
<keyword evidence="4" id="KW-1185">Reference proteome</keyword>
<dbReference type="PATRIC" id="fig|1280947.3.peg.211"/>
<dbReference type="InterPro" id="IPR012338">
    <property type="entry name" value="Beta-lactam/transpept-like"/>
</dbReference>
<evidence type="ECO:0000256" key="1">
    <source>
        <dbReference type="SAM" id="SignalP"/>
    </source>
</evidence>
<evidence type="ECO:0000259" key="2">
    <source>
        <dbReference type="Pfam" id="PF00144"/>
    </source>
</evidence>
<protein>
    <recommendedName>
        <fullName evidence="2">Beta-lactamase-related domain-containing protein</fullName>
    </recommendedName>
</protein>
<dbReference type="eggNOG" id="COG1680">
    <property type="taxonomic scope" value="Bacteria"/>
</dbReference>
<dbReference type="InterPro" id="IPR050789">
    <property type="entry name" value="Diverse_Enzym_Activities"/>
</dbReference>
<dbReference type="EMBL" id="AWFG01000001">
    <property type="protein sequence ID" value="KCZ60960.1"/>
    <property type="molecule type" value="Genomic_DNA"/>
</dbReference>
<proteinExistence type="predicted"/>
<accession>A0A062UNS1</accession>
<dbReference type="RefSeq" id="WP_034736029.1">
    <property type="nucleotide sequence ID" value="NZ_AWFG01000001.1"/>
</dbReference>
<name>A0A062UNS1_9PROT</name>
<feature type="signal peptide" evidence="1">
    <location>
        <begin position="1"/>
        <end position="22"/>
    </location>
</feature>
<feature type="chain" id="PRO_5001614733" description="Beta-lactamase-related domain-containing protein" evidence="1">
    <location>
        <begin position="23"/>
        <end position="439"/>
    </location>
</feature>
<dbReference type="STRING" id="1280947.HY30_01085"/>
<evidence type="ECO:0000313" key="4">
    <source>
        <dbReference type="Proteomes" id="UP000027190"/>
    </source>
</evidence>
<dbReference type="Pfam" id="PF00144">
    <property type="entry name" value="Beta-lactamase"/>
    <property type="match status" value="1"/>
</dbReference>
<evidence type="ECO:0000313" key="3">
    <source>
        <dbReference type="EMBL" id="KCZ60960.1"/>
    </source>
</evidence>
<dbReference type="Proteomes" id="UP000027190">
    <property type="component" value="Unassembled WGS sequence"/>
</dbReference>
<keyword evidence="1" id="KW-0732">Signal</keyword>
<dbReference type="Gene3D" id="3.40.710.10">
    <property type="entry name" value="DD-peptidase/beta-lactamase superfamily"/>
    <property type="match status" value="1"/>
</dbReference>
<dbReference type="AlphaFoldDB" id="A0A062UNS1"/>
<dbReference type="InterPro" id="IPR001466">
    <property type="entry name" value="Beta-lactam-related"/>
</dbReference>